<evidence type="ECO:0000313" key="2">
    <source>
        <dbReference type="EMBL" id="TDP89379.1"/>
    </source>
</evidence>
<dbReference type="Proteomes" id="UP000295444">
    <property type="component" value="Unassembled WGS sequence"/>
</dbReference>
<organism evidence="2 3">
    <name type="scientific">Labedaea rhizosphaerae</name>
    <dbReference type="NCBI Taxonomy" id="598644"/>
    <lineage>
        <taxon>Bacteria</taxon>
        <taxon>Bacillati</taxon>
        <taxon>Actinomycetota</taxon>
        <taxon>Actinomycetes</taxon>
        <taxon>Pseudonocardiales</taxon>
        <taxon>Pseudonocardiaceae</taxon>
        <taxon>Labedaea</taxon>
    </lineage>
</organism>
<comment type="caution">
    <text evidence="2">The sequence shown here is derived from an EMBL/GenBank/DDBJ whole genome shotgun (WGS) entry which is preliminary data.</text>
</comment>
<dbReference type="InterPro" id="IPR005031">
    <property type="entry name" value="COQ10_START"/>
</dbReference>
<accession>A0A4R6RRC2</accession>
<reference evidence="2 3" key="1">
    <citation type="submission" date="2019-03" db="EMBL/GenBank/DDBJ databases">
        <title>Genomic Encyclopedia of Type Strains, Phase IV (KMG-IV): sequencing the most valuable type-strain genomes for metagenomic binning, comparative biology and taxonomic classification.</title>
        <authorList>
            <person name="Goeker M."/>
        </authorList>
    </citation>
    <scope>NUCLEOTIDE SEQUENCE [LARGE SCALE GENOMIC DNA]</scope>
    <source>
        <strain evidence="2 3">DSM 45361</strain>
    </source>
</reference>
<dbReference type="SUPFAM" id="SSF55961">
    <property type="entry name" value="Bet v1-like"/>
    <property type="match status" value="1"/>
</dbReference>
<evidence type="ECO:0000259" key="1">
    <source>
        <dbReference type="Pfam" id="PF03364"/>
    </source>
</evidence>
<feature type="domain" description="Coenzyme Q-binding protein COQ10 START" evidence="1">
    <location>
        <begin position="23"/>
        <end position="81"/>
    </location>
</feature>
<name>A0A4R6RRC2_LABRH</name>
<gene>
    <name evidence="2" type="ORF">EV186_11326</name>
</gene>
<keyword evidence="3" id="KW-1185">Reference proteome</keyword>
<dbReference type="Pfam" id="PF03364">
    <property type="entry name" value="Polyketide_cyc"/>
    <property type="match status" value="1"/>
</dbReference>
<dbReference type="AlphaFoldDB" id="A0A4R6RRC2"/>
<protein>
    <recommendedName>
        <fullName evidence="1">Coenzyme Q-binding protein COQ10 START domain-containing protein</fullName>
    </recommendedName>
</protein>
<evidence type="ECO:0000313" key="3">
    <source>
        <dbReference type="Proteomes" id="UP000295444"/>
    </source>
</evidence>
<dbReference type="InterPro" id="IPR023393">
    <property type="entry name" value="START-like_dom_sf"/>
</dbReference>
<proteinExistence type="predicted"/>
<sequence>MLPVCNLASVPVNEYRFRSVWSIAAAPGAVFDALVDLAGYPAWWPDVRSVSEVDEDTAAVVCQAVLPYRLRLHMRRVVQDAPNGRLRVDLTGDLVGYIGALVDTDQGRTRLKIAQEVVVTRPLLRLMGPVARPLFVANHGAMMWRGQRGLRKHLAAAARPAPE</sequence>
<dbReference type="Gene3D" id="3.30.530.20">
    <property type="match status" value="1"/>
</dbReference>
<dbReference type="EMBL" id="SNXZ01000013">
    <property type="protein sequence ID" value="TDP89379.1"/>
    <property type="molecule type" value="Genomic_DNA"/>
</dbReference>